<feature type="non-terminal residue" evidence="6">
    <location>
        <position position="1"/>
    </location>
</feature>
<gene>
    <name evidence="6" type="ORF">S03H2_63571</name>
</gene>
<evidence type="ECO:0000313" key="6">
    <source>
        <dbReference type="EMBL" id="GAH85976.1"/>
    </source>
</evidence>
<name>X1IU95_9ZZZZ</name>
<evidence type="ECO:0000256" key="1">
    <source>
        <dbReference type="ARBA" id="ARBA00022598"/>
    </source>
</evidence>
<comment type="caution">
    <text evidence="6">The sequence shown here is derived from an EMBL/GenBank/DDBJ whole genome shotgun (WGS) entry which is preliminary data.</text>
</comment>
<dbReference type="SUPFAM" id="SSF52374">
    <property type="entry name" value="Nucleotidylyl transferase"/>
    <property type="match status" value="1"/>
</dbReference>
<accession>X1IU95</accession>
<dbReference type="PANTHER" id="PTHR43311">
    <property type="entry name" value="GLUTAMATE--TRNA LIGASE"/>
    <property type="match status" value="1"/>
</dbReference>
<dbReference type="InterPro" id="IPR004527">
    <property type="entry name" value="Glu-tRNA-ligase_bac/mito"/>
</dbReference>
<organism evidence="6">
    <name type="scientific">marine sediment metagenome</name>
    <dbReference type="NCBI Taxonomy" id="412755"/>
    <lineage>
        <taxon>unclassified sequences</taxon>
        <taxon>metagenomes</taxon>
        <taxon>ecological metagenomes</taxon>
    </lineage>
</organism>
<dbReference type="InterPro" id="IPR049940">
    <property type="entry name" value="GluQ/Sye"/>
</dbReference>
<sequence length="225" mass="25937">AERLVSQGDAYYCYCSPERLEAMRAEQVRHKQPPGYDRRCRSLNQEERARREAEGITPVVRFKVPLEGQTRFNDLIWGEVVFENCTIDDFVLLKSDGYPTYHLANVVDDSAMEISHVIRAEEWISSTPRHILLYQALGLEPPQFVHHPMILGSDRSKLSKRHGAVSILEYRELGYLPEAMLNFLALIGWSLDDKTEILSRKELIDSFSLERIGRTGAIFNRDKLD</sequence>
<evidence type="ECO:0000256" key="3">
    <source>
        <dbReference type="ARBA" id="ARBA00022840"/>
    </source>
</evidence>
<keyword evidence="2" id="KW-0547">Nucleotide-binding</keyword>
<evidence type="ECO:0000259" key="5">
    <source>
        <dbReference type="Pfam" id="PF00749"/>
    </source>
</evidence>
<dbReference type="Gene3D" id="3.40.50.620">
    <property type="entry name" value="HUPs"/>
    <property type="match status" value="1"/>
</dbReference>
<dbReference type="NCBIfam" id="TIGR00464">
    <property type="entry name" value="gltX_bact"/>
    <property type="match status" value="1"/>
</dbReference>
<dbReference type="PANTHER" id="PTHR43311:SF2">
    <property type="entry name" value="GLUTAMATE--TRNA LIGASE, MITOCHONDRIAL-RELATED"/>
    <property type="match status" value="1"/>
</dbReference>
<proteinExistence type="predicted"/>
<dbReference type="InterPro" id="IPR020058">
    <property type="entry name" value="Glu/Gln-tRNA-synth_Ib_cat-dom"/>
</dbReference>
<feature type="non-terminal residue" evidence="6">
    <location>
        <position position="225"/>
    </location>
</feature>
<dbReference type="GO" id="GO:0004818">
    <property type="term" value="F:glutamate-tRNA ligase activity"/>
    <property type="evidence" value="ECO:0007669"/>
    <property type="project" value="InterPro"/>
</dbReference>
<dbReference type="AlphaFoldDB" id="X1IU95"/>
<evidence type="ECO:0000256" key="4">
    <source>
        <dbReference type="ARBA" id="ARBA00023146"/>
    </source>
</evidence>
<reference evidence="6" key="1">
    <citation type="journal article" date="2014" name="Front. Microbiol.">
        <title>High frequency of phylogenetically diverse reductive dehalogenase-homologous genes in deep subseafloor sedimentary metagenomes.</title>
        <authorList>
            <person name="Kawai M."/>
            <person name="Futagami T."/>
            <person name="Toyoda A."/>
            <person name="Takaki Y."/>
            <person name="Nishi S."/>
            <person name="Hori S."/>
            <person name="Arai W."/>
            <person name="Tsubouchi T."/>
            <person name="Morono Y."/>
            <person name="Uchiyama I."/>
            <person name="Ito T."/>
            <person name="Fujiyama A."/>
            <person name="Inagaki F."/>
            <person name="Takami H."/>
        </authorList>
    </citation>
    <scope>NUCLEOTIDE SEQUENCE</scope>
    <source>
        <strain evidence="6">Expedition CK06-06</strain>
    </source>
</reference>
<dbReference type="Pfam" id="PF00749">
    <property type="entry name" value="tRNA-synt_1c"/>
    <property type="match status" value="1"/>
</dbReference>
<protein>
    <recommendedName>
        <fullName evidence="5">Glutamyl/glutaminyl-tRNA synthetase class Ib catalytic domain-containing protein</fullName>
    </recommendedName>
</protein>
<dbReference type="EMBL" id="BARU01041207">
    <property type="protein sequence ID" value="GAH85976.1"/>
    <property type="molecule type" value="Genomic_DNA"/>
</dbReference>
<feature type="domain" description="Glutamyl/glutaminyl-tRNA synthetase class Ib catalytic" evidence="5">
    <location>
        <begin position="1"/>
        <end position="225"/>
    </location>
</feature>
<dbReference type="GO" id="GO:0005524">
    <property type="term" value="F:ATP binding"/>
    <property type="evidence" value="ECO:0007669"/>
    <property type="project" value="UniProtKB-KW"/>
</dbReference>
<evidence type="ECO:0000256" key="2">
    <source>
        <dbReference type="ARBA" id="ARBA00022741"/>
    </source>
</evidence>
<dbReference type="GO" id="GO:0006424">
    <property type="term" value="P:glutamyl-tRNA aminoacylation"/>
    <property type="evidence" value="ECO:0007669"/>
    <property type="project" value="InterPro"/>
</dbReference>
<keyword evidence="3" id="KW-0067">ATP-binding</keyword>
<keyword evidence="4" id="KW-0030">Aminoacyl-tRNA synthetase</keyword>
<keyword evidence="1" id="KW-0436">Ligase</keyword>
<dbReference type="InterPro" id="IPR014729">
    <property type="entry name" value="Rossmann-like_a/b/a_fold"/>
</dbReference>